<dbReference type="NCBIfam" id="TIGR00959">
    <property type="entry name" value="ffh"/>
    <property type="match status" value="1"/>
</dbReference>
<keyword evidence="5 9" id="KW-0342">GTP-binding</keyword>
<dbReference type="HAMAP" id="MF_00306">
    <property type="entry name" value="SRP54"/>
    <property type="match status" value="1"/>
</dbReference>
<feature type="binding site" evidence="9">
    <location>
        <begin position="108"/>
        <end position="115"/>
    </location>
    <ligand>
        <name>GTP</name>
        <dbReference type="ChEBI" id="CHEBI:37565"/>
    </ligand>
</feature>
<evidence type="ECO:0000256" key="2">
    <source>
        <dbReference type="ARBA" id="ARBA00022741"/>
    </source>
</evidence>
<evidence type="ECO:0000256" key="6">
    <source>
        <dbReference type="ARBA" id="ARBA00023135"/>
    </source>
</evidence>
<dbReference type="KEGG" id="saco:SAME_01361"/>
<evidence type="ECO:0000256" key="9">
    <source>
        <dbReference type="HAMAP-Rule" id="MF_00306"/>
    </source>
</evidence>
<dbReference type="Gene3D" id="1.20.120.140">
    <property type="entry name" value="Signal recognition particle SRP54, nucleotide-binding domain"/>
    <property type="match status" value="1"/>
</dbReference>
<dbReference type="SMART" id="SM00962">
    <property type="entry name" value="SRP54"/>
    <property type="match status" value="1"/>
</dbReference>
<evidence type="ECO:0000259" key="11">
    <source>
        <dbReference type="PROSITE" id="PS00300"/>
    </source>
</evidence>
<dbReference type="InterPro" id="IPR042101">
    <property type="entry name" value="SRP54_N_sf"/>
</dbReference>
<comment type="subunit">
    <text evidence="9">Part of the signal recognition particle protein translocation system, which is composed of SRP and FtsY.</text>
</comment>
<evidence type="ECO:0000256" key="3">
    <source>
        <dbReference type="ARBA" id="ARBA00022801"/>
    </source>
</evidence>
<evidence type="ECO:0000256" key="4">
    <source>
        <dbReference type="ARBA" id="ARBA00022884"/>
    </source>
</evidence>
<accession>A0A239X582</accession>
<dbReference type="SUPFAM" id="SSF47446">
    <property type="entry name" value="Signal peptide-binding domain"/>
    <property type="match status" value="1"/>
</dbReference>
<dbReference type="Pfam" id="PF02978">
    <property type="entry name" value="SRP_SPB"/>
    <property type="match status" value="1"/>
</dbReference>
<dbReference type="InterPro" id="IPR000897">
    <property type="entry name" value="SRP54_GTPase_dom"/>
</dbReference>
<keyword evidence="7 9" id="KW-0687">Ribonucleoprotein</keyword>
<dbReference type="Gene3D" id="1.10.260.30">
    <property type="entry name" value="Signal recognition particle, SRP54 subunit, M-domain"/>
    <property type="match status" value="1"/>
</dbReference>
<evidence type="ECO:0000256" key="7">
    <source>
        <dbReference type="ARBA" id="ARBA00023274"/>
    </source>
</evidence>
<dbReference type="InterPro" id="IPR004780">
    <property type="entry name" value="SRP"/>
</dbReference>
<comment type="similarity">
    <text evidence="1 9">Belongs to the GTP-binding SRP family. SRP54 subfamily.</text>
</comment>
<feature type="binding site" evidence="9">
    <location>
        <begin position="191"/>
        <end position="195"/>
    </location>
    <ligand>
        <name>GTP</name>
        <dbReference type="ChEBI" id="CHEBI:37565"/>
    </ligand>
</feature>
<dbReference type="AlphaFoldDB" id="A0A239X582"/>
<dbReference type="GO" id="GO:0003924">
    <property type="term" value="F:GTPase activity"/>
    <property type="evidence" value="ECO:0007669"/>
    <property type="project" value="UniProtKB-UniRule"/>
</dbReference>
<dbReference type="STRING" id="1326.BU200_04900"/>
<protein>
    <recommendedName>
        <fullName evidence="9">Signal recognition particle protein</fullName>
        <ecNumber evidence="9">3.6.5.4</ecNumber>
    </recommendedName>
    <alternativeName>
        <fullName evidence="9">Fifty-four homolog</fullName>
    </alternativeName>
</protein>
<dbReference type="PANTHER" id="PTHR11564:SF5">
    <property type="entry name" value="SIGNAL RECOGNITION PARTICLE SUBUNIT SRP54"/>
    <property type="match status" value="1"/>
</dbReference>
<dbReference type="FunFam" id="3.40.50.300:FF:000022">
    <property type="entry name" value="Signal recognition particle 54 kDa subunit"/>
    <property type="match status" value="1"/>
</dbReference>
<feature type="region of interest" description="Disordered" evidence="10">
    <location>
        <begin position="383"/>
        <end position="404"/>
    </location>
</feature>
<dbReference type="SMART" id="SM00382">
    <property type="entry name" value="AAA"/>
    <property type="match status" value="1"/>
</dbReference>
<dbReference type="SMART" id="SM00963">
    <property type="entry name" value="SRP54_N"/>
    <property type="match status" value="1"/>
</dbReference>
<dbReference type="GO" id="GO:0005525">
    <property type="term" value="F:GTP binding"/>
    <property type="evidence" value="ECO:0007669"/>
    <property type="project" value="UniProtKB-UniRule"/>
</dbReference>
<feature type="binding site" evidence="9">
    <location>
        <begin position="249"/>
        <end position="252"/>
    </location>
    <ligand>
        <name>GTP</name>
        <dbReference type="ChEBI" id="CHEBI:37565"/>
    </ligand>
</feature>
<evidence type="ECO:0000256" key="1">
    <source>
        <dbReference type="ARBA" id="ARBA00005450"/>
    </source>
</evidence>
<dbReference type="GO" id="GO:0048500">
    <property type="term" value="C:signal recognition particle"/>
    <property type="evidence" value="ECO:0007669"/>
    <property type="project" value="UniProtKB-UniRule"/>
</dbReference>
<organism evidence="12 13">
    <name type="scientific">Streptococcus acidominimus</name>
    <dbReference type="NCBI Taxonomy" id="1326"/>
    <lineage>
        <taxon>Bacteria</taxon>
        <taxon>Bacillati</taxon>
        <taxon>Bacillota</taxon>
        <taxon>Bacilli</taxon>
        <taxon>Lactobacillales</taxon>
        <taxon>Streptococcaceae</taxon>
        <taxon>Streptococcus</taxon>
    </lineage>
</organism>
<dbReference type="Proteomes" id="UP000215144">
    <property type="component" value="Chromosome 1"/>
</dbReference>
<evidence type="ECO:0000313" key="13">
    <source>
        <dbReference type="Proteomes" id="UP000215144"/>
    </source>
</evidence>
<proteinExistence type="inferred from homology"/>
<comment type="function">
    <text evidence="9">Involved in targeting and insertion of nascent membrane proteins into the cytoplasmic membrane. Binds to the hydrophobic signal sequence of the ribosome-nascent chain (RNC) as it emerges from the ribosomes. The SRP-RNC complex is then targeted to the cytoplasmic membrane where it interacts with the SRP receptor FtsY.</text>
</comment>
<dbReference type="InterPro" id="IPR013822">
    <property type="entry name" value="Signal_recog_particl_SRP54_hlx"/>
</dbReference>
<keyword evidence="3 9" id="KW-0378">Hydrolase</keyword>
<dbReference type="EMBL" id="LT906454">
    <property type="protein sequence ID" value="SNV41570.1"/>
    <property type="molecule type" value="Genomic_DNA"/>
</dbReference>
<evidence type="ECO:0000256" key="8">
    <source>
        <dbReference type="ARBA" id="ARBA00048027"/>
    </source>
</evidence>
<gene>
    <name evidence="9 12" type="primary">ffh</name>
    <name evidence="12" type="ORF">SAMEA4504048_01361</name>
</gene>
<evidence type="ECO:0000313" key="12">
    <source>
        <dbReference type="EMBL" id="SNV41570.1"/>
    </source>
</evidence>
<dbReference type="InterPro" id="IPR022941">
    <property type="entry name" value="SRP54"/>
</dbReference>
<dbReference type="InterPro" id="IPR036891">
    <property type="entry name" value="Signal_recog_part_SRP54_M_sf"/>
</dbReference>
<keyword evidence="4 9" id="KW-0694">RNA-binding</keyword>
<feature type="domain" description="SRP54-type proteins GTP-binding" evidence="11">
    <location>
        <begin position="270"/>
        <end position="283"/>
    </location>
</feature>
<dbReference type="EC" id="3.6.5.4" evidence="9"/>
<keyword evidence="6 9" id="KW-0733">Signal recognition particle</keyword>
<keyword evidence="9" id="KW-0963">Cytoplasm</keyword>
<dbReference type="RefSeq" id="WP_095122879.1">
    <property type="nucleotide sequence ID" value="NZ_LT906454.1"/>
</dbReference>
<dbReference type="Pfam" id="PF00448">
    <property type="entry name" value="SRP54"/>
    <property type="match status" value="1"/>
</dbReference>
<dbReference type="Pfam" id="PF02881">
    <property type="entry name" value="SRP54_N"/>
    <property type="match status" value="1"/>
</dbReference>
<comment type="domain">
    <text evidence="9">Composed of three domains: the N-terminal N domain, which is responsible for interactions with the ribosome, the central G domain, which binds GTP, and the C-terminal M domain, which binds the RNA and the signal sequence of the RNC.</text>
</comment>
<comment type="subcellular location">
    <subcellularLocation>
        <location evidence="9">Cytoplasm</location>
    </subcellularLocation>
    <text evidence="9">The SRP-RNC complex is targeted to the cytoplasmic membrane.</text>
</comment>
<reference evidence="12 13" key="1">
    <citation type="submission" date="2017-06" db="EMBL/GenBank/DDBJ databases">
        <authorList>
            <consortium name="Pathogen Informatics"/>
        </authorList>
    </citation>
    <scope>NUCLEOTIDE SEQUENCE [LARGE SCALE GENOMIC DNA]</scope>
    <source>
        <strain evidence="12 13">NCTC11291</strain>
    </source>
</reference>
<dbReference type="SUPFAM" id="SSF52540">
    <property type="entry name" value="P-loop containing nucleoside triphosphate hydrolases"/>
    <property type="match status" value="1"/>
</dbReference>
<name>A0A239X582_STRAI</name>
<dbReference type="OrthoDB" id="9804720at2"/>
<dbReference type="InterPro" id="IPR027417">
    <property type="entry name" value="P-loop_NTPase"/>
</dbReference>
<sequence length="525" mass="58372">MAFESLTERLQGVFKNLRGKKKLSEKDVQEVTKEIRLALLEADVALPVVKTFIKRIRERAVGHEIIDTLDPTQQIIKIVNEELTEILGSETAELEKSPKIPTIIMMVGLQGAGKTTFAGKLANKLIKEEKARPMMIAADIYRPAAIDQLKTLGAQINVPVFDMGTETPAVEIVKQGLEQARQNRNDYVLVDTAGRLQIDETLMQELRDVQALAQPNEILLVVDAMIGQEAANVAREFNEQLSITGVILTKIDGDTRGGAALSIREITGKPIKFTGTGEKITDIETFHPDRMSSRILGMGDLLTLIEKASQEYDEKKSFELAEKMRENTFDFNDFIEQLDQVQNMGPMEDLLKMLPGMAGNPALANLKVDEKQVARKRAIVSSMTPEERENPDLLNPSRRRRIATGSGNSFVDVNKFIKDFNQAKQMMQGVMSGDMKKTMRQMGIDPNNLPKNIPNMPHMNGMDMSALEGMMGQNGMPDMSALGGDMDMSQLFGGGLKGKASSFMMKQAMKRQANKIKKAKKKRKK</sequence>
<dbReference type="CDD" id="cd18539">
    <property type="entry name" value="SRP_G"/>
    <property type="match status" value="1"/>
</dbReference>
<dbReference type="PROSITE" id="PS00300">
    <property type="entry name" value="SRP54"/>
    <property type="match status" value="1"/>
</dbReference>
<dbReference type="InterPro" id="IPR003593">
    <property type="entry name" value="AAA+_ATPase"/>
</dbReference>
<dbReference type="GO" id="GO:0006614">
    <property type="term" value="P:SRP-dependent cotranslational protein targeting to membrane"/>
    <property type="evidence" value="ECO:0007669"/>
    <property type="project" value="InterPro"/>
</dbReference>
<evidence type="ECO:0000256" key="10">
    <source>
        <dbReference type="SAM" id="MobiDB-lite"/>
    </source>
</evidence>
<comment type="catalytic activity">
    <reaction evidence="8 9">
        <text>GTP + H2O = GDP + phosphate + H(+)</text>
        <dbReference type="Rhea" id="RHEA:19669"/>
        <dbReference type="ChEBI" id="CHEBI:15377"/>
        <dbReference type="ChEBI" id="CHEBI:15378"/>
        <dbReference type="ChEBI" id="CHEBI:37565"/>
        <dbReference type="ChEBI" id="CHEBI:43474"/>
        <dbReference type="ChEBI" id="CHEBI:58189"/>
        <dbReference type="EC" id="3.6.5.4"/>
    </reaction>
</comment>
<dbReference type="Gene3D" id="3.40.50.300">
    <property type="entry name" value="P-loop containing nucleotide triphosphate hydrolases"/>
    <property type="match status" value="1"/>
</dbReference>
<keyword evidence="2 9" id="KW-0547">Nucleotide-binding</keyword>
<evidence type="ECO:0000256" key="5">
    <source>
        <dbReference type="ARBA" id="ARBA00023134"/>
    </source>
</evidence>
<dbReference type="GO" id="GO:0008312">
    <property type="term" value="F:7S RNA binding"/>
    <property type="evidence" value="ECO:0007669"/>
    <property type="project" value="InterPro"/>
</dbReference>
<dbReference type="PANTHER" id="PTHR11564">
    <property type="entry name" value="SIGNAL RECOGNITION PARTICLE 54K PROTEIN SRP54"/>
    <property type="match status" value="1"/>
</dbReference>
<dbReference type="InterPro" id="IPR004125">
    <property type="entry name" value="Signal_recog_particle_SRP54_M"/>
</dbReference>